<feature type="region of interest" description="Disordered" evidence="1">
    <location>
        <begin position="155"/>
        <end position="268"/>
    </location>
</feature>
<proteinExistence type="predicted"/>
<protein>
    <submittedName>
        <fullName evidence="2">Uncharacterized protein</fullName>
    </submittedName>
</protein>
<organism evidence="2 3">
    <name type="scientific">Actinoplanes philippinensis</name>
    <dbReference type="NCBI Taxonomy" id="35752"/>
    <lineage>
        <taxon>Bacteria</taxon>
        <taxon>Bacillati</taxon>
        <taxon>Actinomycetota</taxon>
        <taxon>Actinomycetes</taxon>
        <taxon>Micromonosporales</taxon>
        <taxon>Micromonosporaceae</taxon>
        <taxon>Actinoplanes</taxon>
    </lineage>
</organism>
<accession>A0A1I2CUV3</accession>
<dbReference type="RefSeq" id="WP_093611627.1">
    <property type="nucleotide sequence ID" value="NZ_BOMT01000006.1"/>
</dbReference>
<dbReference type="STRING" id="35752.SAMN05421541_103218"/>
<name>A0A1I2CUV3_9ACTN</name>
<gene>
    <name evidence="2" type="ORF">SAMN05421541_103218</name>
</gene>
<evidence type="ECO:0000256" key="1">
    <source>
        <dbReference type="SAM" id="MobiDB-lite"/>
    </source>
</evidence>
<dbReference type="Proteomes" id="UP000199645">
    <property type="component" value="Unassembled WGS sequence"/>
</dbReference>
<evidence type="ECO:0000313" key="2">
    <source>
        <dbReference type="EMBL" id="SFE72076.1"/>
    </source>
</evidence>
<dbReference type="AlphaFoldDB" id="A0A1I2CUV3"/>
<feature type="compositionally biased region" description="Gly residues" evidence="1">
    <location>
        <begin position="170"/>
        <end position="186"/>
    </location>
</feature>
<reference evidence="2 3" key="1">
    <citation type="submission" date="2016-10" db="EMBL/GenBank/DDBJ databases">
        <authorList>
            <person name="de Groot N.N."/>
        </authorList>
    </citation>
    <scope>NUCLEOTIDE SEQUENCE [LARGE SCALE GENOMIC DNA]</scope>
    <source>
        <strain evidence="2 3">DSM 43019</strain>
    </source>
</reference>
<feature type="compositionally biased region" description="Basic and acidic residues" evidence="1">
    <location>
        <begin position="242"/>
        <end position="252"/>
    </location>
</feature>
<feature type="compositionally biased region" description="Basic and acidic residues" evidence="1">
    <location>
        <begin position="193"/>
        <end position="230"/>
    </location>
</feature>
<sequence length="268" mass="27807">MPIDTRLDGSPATLYAGSRYLRDRLGFEVDAAATTLRTAADEARHGWVGSAGATFSDRMTGAAGRSDALRAEVDATAQTMSQYADVLTSAQGTMLMARQMASAQGLIVAGTMILDPYSPDPVVHQQQQVAYATALQQVFQARGLMTTARMIAQGRQSVARSQPPIRPGDVVGGTAGGGTAGGGTAGGAAKPADPGREATRGEAQKPPAEPKNENNDVQRPPAEPRNEDNGVQKPPAESGKTAPEDTVAHEQAHVAQQRSAPPTPAVTE</sequence>
<evidence type="ECO:0000313" key="3">
    <source>
        <dbReference type="Proteomes" id="UP000199645"/>
    </source>
</evidence>
<keyword evidence="3" id="KW-1185">Reference proteome</keyword>
<dbReference type="EMBL" id="FONV01000003">
    <property type="protein sequence ID" value="SFE72076.1"/>
    <property type="molecule type" value="Genomic_DNA"/>
</dbReference>
<dbReference type="OrthoDB" id="3296722at2"/>